<feature type="compositionally biased region" description="Low complexity" evidence="2">
    <location>
        <begin position="16"/>
        <end position="64"/>
    </location>
</feature>
<accession>A0A2M7G249</accession>
<feature type="non-terminal residue" evidence="4">
    <location>
        <position position="246"/>
    </location>
</feature>
<dbReference type="AlphaFoldDB" id="A0A2M7G249"/>
<organism evidence="4 5">
    <name type="scientific">bacterium (Candidatus Blackallbacteria) CG17_big_fil_post_rev_8_21_14_2_50_48_46</name>
    <dbReference type="NCBI Taxonomy" id="2014261"/>
    <lineage>
        <taxon>Bacteria</taxon>
        <taxon>Candidatus Blackallbacteria</taxon>
    </lineage>
</organism>
<feature type="compositionally biased region" description="Polar residues" evidence="2">
    <location>
        <begin position="65"/>
        <end position="76"/>
    </location>
</feature>
<feature type="domain" description="SbsA Ig-like" evidence="3">
    <location>
        <begin position="190"/>
        <end position="236"/>
    </location>
</feature>
<evidence type="ECO:0000256" key="2">
    <source>
        <dbReference type="SAM" id="MobiDB-lite"/>
    </source>
</evidence>
<dbReference type="Proteomes" id="UP000231019">
    <property type="component" value="Unassembled WGS sequence"/>
</dbReference>
<evidence type="ECO:0000256" key="1">
    <source>
        <dbReference type="ARBA" id="ARBA00022729"/>
    </source>
</evidence>
<proteinExistence type="predicted"/>
<dbReference type="Pfam" id="PF13205">
    <property type="entry name" value="Big_5"/>
    <property type="match status" value="1"/>
</dbReference>
<evidence type="ECO:0000313" key="5">
    <source>
        <dbReference type="Proteomes" id="UP000231019"/>
    </source>
</evidence>
<keyword evidence="1" id="KW-0732">Signal</keyword>
<dbReference type="Gene3D" id="2.60.40.1120">
    <property type="entry name" value="Carboxypeptidase-like, regulatory domain"/>
    <property type="match status" value="1"/>
</dbReference>
<reference evidence="4 5" key="1">
    <citation type="submission" date="2017-09" db="EMBL/GenBank/DDBJ databases">
        <title>Depth-based differentiation of microbial function through sediment-hosted aquifers and enrichment of novel symbionts in the deep terrestrial subsurface.</title>
        <authorList>
            <person name="Probst A.J."/>
            <person name="Ladd B."/>
            <person name="Jarett J.K."/>
            <person name="Geller-Mcgrath D.E."/>
            <person name="Sieber C.M."/>
            <person name="Emerson J.B."/>
            <person name="Anantharaman K."/>
            <person name="Thomas B.C."/>
            <person name="Malmstrom R."/>
            <person name="Stieglmeier M."/>
            <person name="Klingl A."/>
            <person name="Woyke T."/>
            <person name="Ryan C.M."/>
            <person name="Banfield J.F."/>
        </authorList>
    </citation>
    <scope>NUCLEOTIDE SEQUENCE [LARGE SCALE GENOMIC DNA]</scope>
    <source>
        <strain evidence="4">CG17_big_fil_post_rev_8_21_14_2_50_48_46</strain>
    </source>
</reference>
<dbReference type="InterPro" id="IPR032812">
    <property type="entry name" value="SbsA_Ig"/>
</dbReference>
<comment type="caution">
    <text evidence="4">The sequence shown here is derived from an EMBL/GenBank/DDBJ whole genome shotgun (WGS) entry which is preliminary data.</text>
</comment>
<evidence type="ECO:0000259" key="3">
    <source>
        <dbReference type="Pfam" id="PF13205"/>
    </source>
</evidence>
<evidence type="ECO:0000313" key="4">
    <source>
        <dbReference type="EMBL" id="PIW15841.1"/>
    </source>
</evidence>
<protein>
    <recommendedName>
        <fullName evidence="3">SbsA Ig-like domain-containing protein</fullName>
    </recommendedName>
</protein>
<feature type="region of interest" description="Disordered" evidence="2">
    <location>
        <begin position="1"/>
        <end position="76"/>
    </location>
</feature>
<gene>
    <name evidence="4" type="ORF">COW36_15670</name>
</gene>
<name>A0A2M7G249_9BACT</name>
<dbReference type="SUPFAM" id="SSF49464">
    <property type="entry name" value="Carboxypeptidase regulatory domain-like"/>
    <property type="match status" value="1"/>
</dbReference>
<sequence length="246" mass="25148">MVACGPAPTATPSPSPSASASASVAPSAEPTVAPSASVAPSAEPTAMPTAAPTAMPTAVPTTDPNASPTATPLPSATSDISIIETTTFNGKVFDDTQSPLDGVTVKARSLNASVPFNVETVTAGGTYAFNNAPSGVQVEIIASKPGFTTRKRVEVLKSNKQGDPNANRYDFGNDGSVTGFSAAYNALSDKPEVIMVTPARNGSGVDPKTSFVLKFSEPMDKKTAEDTFTVRSFNSRKLTVDAGNTT</sequence>
<dbReference type="EMBL" id="PFFQ01000043">
    <property type="protein sequence ID" value="PIW15841.1"/>
    <property type="molecule type" value="Genomic_DNA"/>
</dbReference>
<dbReference type="InterPro" id="IPR008969">
    <property type="entry name" value="CarboxyPept-like_regulatory"/>
</dbReference>